<accession>A0A142IIQ7</accession>
<reference evidence="1 2" key="1">
    <citation type="submission" date="2016-02" db="EMBL/GenBank/DDBJ databases">
        <title>Complete genome sequence of a polyvalent bacteriophage, SEGD1, simultaneously inhibiting both Salmonella enterica and Escherichia coli O157:H7.</title>
        <authorList>
            <person name="Fan J."/>
            <person name="Ma J."/>
        </authorList>
    </citation>
    <scope>NUCLEOTIDE SEQUENCE [LARGE SCALE GENOMIC DNA]</scope>
</reference>
<evidence type="ECO:0000313" key="1">
    <source>
        <dbReference type="EMBL" id="AMR59845.1"/>
    </source>
</evidence>
<dbReference type="EMBL" id="KU726251">
    <property type="protein sequence ID" value="AMR59845.1"/>
    <property type="molecule type" value="Genomic_DNA"/>
</dbReference>
<gene>
    <name evidence="1" type="ORF">SEGD1_198</name>
</gene>
<organism evidence="1 2">
    <name type="scientific">Enterobacteria phage SEGD1</name>
    <dbReference type="NCBI Taxonomy" id="1805456"/>
    <lineage>
        <taxon>Viruses</taxon>
        <taxon>Duplodnaviria</taxon>
        <taxon>Heunggongvirae</taxon>
        <taxon>Uroviricota</taxon>
        <taxon>Caudoviricetes</taxon>
        <taxon>Chimalliviridae</taxon>
        <taxon>Seoulvirus</taxon>
        <taxon>Seoulvirus SPN3US</taxon>
    </lineage>
</organism>
<sequence length="172" mass="19837">MTDIRVDIYGEIHTTADRNRVEWAIIDNHRKKPYDFLLCEELGPYEHHTAKAQDKALKEKMYSIGPMGLELAKKLGIPAIGIDDWSDATYAKDIKDKKGMAVNFSRSFYIRETKMVAKIKKYMAKGRCAVMLGDSHLRTTKTKELGDASLIWETFKDNPEVKFHRSPKREID</sequence>
<evidence type="ECO:0000313" key="2">
    <source>
        <dbReference type="Proteomes" id="UP000223976"/>
    </source>
</evidence>
<protein>
    <submittedName>
        <fullName evidence="1">Uncharacterized protein</fullName>
    </submittedName>
</protein>
<dbReference type="Proteomes" id="UP000223976">
    <property type="component" value="Segment"/>
</dbReference>
<name>A0A142IIQ7_9CAUD</name>
<proteinExistence type="predicted"/>